<dbReference type="CDD" id="cd00229">
    <property type="entry name" value="SGNH_hydrolase"/>
    <property type="match status" value="1"/>
</dbReference>
<protein>
    <submittedName>
        <fullName evidence="3">GDSL-like LiPASe/Acylhydrolase family protein</fullName>
    </submittedName>
</protein>
<dbReference type="RefSeq" id="WP_075078382.1">
    <property type="nucleotide sequence ID" value="NZ_BDCO01000002.1"/>
</dbReference>
<dbReference type="PANTHER" id="PTHR34407">
    <property type="entry name" value="EXPRESSED PROTEIN"/>
    <property type="match status" value="1"/>
</dbReference>
<evidence type="ECO:0000313" key="3">
    <source>
        <dbReference type="EMBL" id="GAT32551.1"/>
    </source>
</evidence>
<keyword evidence="4" id="KW-1185">Reference proteome</keyword>
<dbReference type="GO" id="GO:0016788">
    <property type="term" value="F:hydrolase activity, acting on ester bonds"/>
    <property type="evidence" value="ECO:0007669"/>
    <property type="project" value="UniProtKB-ARBA"/>
</dbReference>
<dbReference type="Pfam" id="PF13472">
    <property type="entry name" value="Lipase_GDSL_2"/>
    <property type="match status" value="1"/>
</dbReference>
<dbReference type="InterPro" id="IPR013830">
    <property type="entry name" value="SGNH_hydro"/>
</dbReference>
<dbReference type="EMBL" id="BDCO01000002">
    <property type="protein sequence ID" value="GAT32551.1"/>
    <property type="molecule type" value="Genomic_DNA"/>
</dbReference>
<dbReference type="PANTHER" id="PTHR34407:SF1">
    <property type="entry name" value="SGNH HYDROLASE-TYPE ESTERASE DOMAIN-CONTAINING PROTEIN"/>
    <property type="match status" value="1"/>
</dbReference>
<keyword evidence="1" id="KW-0732">Signal</keyword>
<proteinExistence type="predicted"/>
<dbReference type="Gene3D" id="2.60.120.260">
    <property type="entry name" value="Galactose-binding domain-like"/>
    <property type="match status" value="1"/>
</dbReference>
<comment type="caution">
    <text evidence="3">The sequence shown here is derived from an EMBL/GenBank/DDBJ whole genome shotgun (WGS) entry which is preliminary data.</text>
</comment>
<dbReference type="AlphaFoldDB" id="A0A146G4M9"/>
<dbReference type="Proteomes" id="UP000076023">
    <property type="component" value="Unassembled WGS sequence"/>
</dbReference>
<dbReference type="InterPro" id="IPR036514">
    <property type="entry name" value="SGNH_hydro_sf"/>
</dbReference>
<dbReference type="OrthoDB" id="8233337at2"/>
<dbReference type="STRING" id="690879.TSACC_2950"/>
<feature type="chain" id="PRO_5007524646" evidence="1">
    <location>
        <begin position="22"/>
        <end position="449"/>
    </location>
</feature>
<organism evidence="3 4">
    <name type="scientific">Terrimicrobium sacchariphilum</name>
    <dbReference type="NCBI Taxonomy" id="690879"/>
    <lineage>
        <taxon>Bacteria</taxon>
        <taxon>Pseudomonadati</taxon>
        <taxon>Verrucomicrobiota</taxon>
        <taxon>Terrimicrobiia</taxon>
        <taxon>Terrimicrobiales</taxon>
        <taxon>Terrimicrobiaceae</taxon>
        <taxon>Terrimicrobium</taxon>
    </lineage>
</organism>
<accession>A0A146G4M9</accession>
<reference evidence="4" key="1">
    <citation type="journal article" date="2017" name="Genome Announc.">
        <title>Draft Genome Sequence of Terrimicrobium sacchariphilum NM-5T, a Facultative Anaerobic Soil Bacterium of the Class Spartobacteria.</title>
        <authorList>
            <person name="Qiu Y.L."/>
            <person name="Tourlousse D.M."/>
            <person name="Matsuura N."/>
            <person name="Ohashi A."/>
            <person name="Sekiguchi Y."/>
        </authorList>
    </citation>
    <scope>NUCLEOTIDE SEQUENCE [LARGE SCALE GENOMIC DNA]</scope>
    <source>
        <strain evidence="4">NM-5</strain>
    </source>
</reference>
<dbReference type="Gene3D" id="3.40.50.1110">
    <property type="entry name" value="SGNH hydrolase"/>
    <property type="match status" value="1"/>
</dbReference>
<dbReference type="InParanoid" id="A0A146G4M9"/>
<evidence type="ECO:0000256" key="1">
    <source>
        <dbReference type="SAM" id="SignalP"/>
    </source>
</evidence>
<feature type="domain" description="SGNH hydrolase-type esterase" evidence="2">
    <location>
        <begin position="60"/>
        <end position="206"/>
    </location>
</feature>
<evidence type="ECO:0000259" key="2">
    <source>
        <dbReference type="Pfam" id="PF13472"/>
    </source>
</evidence>
<feature type="signal peptide" evidence="1">
    <location>
        <begin position="1"/>
        <end position="21"/>
    </location>
</feature>
<keyword evidence="3" id="KW-0378">Hydrolase</keyword>
<evidence type="ECO:0000313" key="4">
    <source>
        <dbReference type="Proteomes" id="UP000076023"/>
    </source>
</evidence>
<gene>
    <name evidence="3" type="ORF">TSACC_2950</name>
</gene>
<name>A0A146G4M9_TERSA</name>
<dbReference type="SUPFAM" id="SSF52266">
    <property type="entry name" value="SGNH hydrolase"/>
    <property type="match status" value="1"/>
</dbReference>
<sequence>MNHLRIFAALLFLAPSGGLHAQATPAPEPVRPAVECVPRGGLPNVFAKLKAGESVKIAYLGGSITEQKGWRVLSLKWLREKYPSARIEEINAAIGGTGSDLGVYRLEKDVLRFQPDLLFVEFAVNDGGTPSGKIRKAMEGIVRQTWAAAPRCDICFVYTLVTVSFPAVQEGRLTRAASVMEEVADHYQIPSVHLGIQAAALARDGKLVPASPDARVEQVAGDALNEATPVPRDAQGRIIFSKDGVHPYTDTGHVLYTQALIRALTQMEPQGNPAPHPLVAPLDADNWEHARLVAINDAATIRRAASDASVSPDPMAARFSSRLPGIAKLRPGDSLDFRFHGSDAFLYGVRGPDSGVIEITLDGVSRKVVNFDRYCGYHRLVTIPIGENLPDRPHDVSVKVLDDPVAKGEILAGKGLEDWKAHPAAFTGSDWYVGAVLVLGRTLPGQSTE</sequence>